<feature type="region of interest" description="Disordered" evidence="1">
    <location>
        <begin position="14"/>
        <end position="62"/>
    </location>
</feature>
<protein>
    <recommendedName>
        <fullName evidence="2">DNA methyltransferase 1-associated 1 domain-containing protein</fullName>
    </recommendedName>
</protein>
<evidence type="ECO:0000259" key="2">
    <source>
        <dbReference type="Pfam" id="PF05499"/>
    </source>
</evidence>
<feature type="compositionally biased region" description="Basic residues" evidence="1">
    <location>
        <begin position="39"/>
        <end position="49"/>
    </location>
</feature>
<dbReference type="GO" id="GO:0003714">
    <property type="term" value="F:transcription corepressor activity"/>
    <property type="evidence" value="ECO:0007669"/>
    <property type="project" value="TreeGrafter"/>
</dbReference>
<feature type="domain" description="DNA methyltransferase 1-associated 1" evidence="2">
    <location>
        <begin position="1"/>
        <end position="160"/>
    </location>
</feature>
<organism evidence="3">
    <name type="scientific">Amphimedon queenslandica</name>
    <name type="common">Sponge</name>
    <dbReference type="NCBI Taxonomy" id="400682"/>
    <lineage>
        <taxon>Eukaryota</taxon>
        <taxon>Metazoa</taxon>
        <taxon>Porifera</taxon>
        <taxon>Demospongiae</taxon>
        <taxon>Heteroscleromorpha</taxon>
        <taxon>Haplosclerida</taxon>
        <taxon>Niphatidae</taxon>
        <taxon>Amphimedon</taxon>
    </lineage>
</organism>
<dbReference type="GO" id="GO:0000122">
    <property type="term" value="P:negative regulation of transcription by RNA polymerase II"/>
    <property type="evidence" value="ECO:0007669"/>
    <property type="project" value="TreeGrafter"/>
</dbReference>
<dbReference type="EnsemblMetazoa" id="Aqu2.1.14767_001">
    <property type="protein sequence ID" value="Aqu2.1.14767_001"/>
    <property type="gene ID" value="Aqu2.1.14767"/>
</dbReference>
<dbReference type="GO" id="GO:0035267">
    <property type="term" value="C:NuA4 histone acetyltransferase complex"/>
    <property type="evidence" value="ECO:0007669"/>
    <property type="project" value="InterPro"/>
</dbReference>
<evidence type="ECO:0000256" key="1">
    <source>
        <dbReference type="SAM" id="MobiDB-lite"/>
    </source>
</evidence>
<dbReference type="GO" id="GO:0000812">
    <property type="term" value="C:Swr1 complex"/>
    <property type="evidence" value="ECO:0007669"/>
    <property type="project" value="TreeGrafter"/>
</dbReference>
<dbReference type="OrthoDB" id="19740at2759"/>
<evidence type="ECO:0000313" key="3">
    <source>
        <dbReference type="EnsemblMetazoa" id="Aqu2.1.14767_001"/>
    </source>
</evidence>
<dbReference type="InterPro" id="IPR027109">
    <property type="entry name" value="Swc4/Dmap1"/>
</dbReference>
<dbReference type="PANTHER" id="PTHR12855">
    <property type="entry name" value="DNA METHYLTRANSFERASE 1-ASSOCIATED PROTEIN 1 FAMILY MEMBER"/>
    <property type="match status" value="1"/>
</dbReference>
<dbReference type="Pfam" id="PF05499">
    <property type="entry name" value="DMAP1"/>
    <property type="match status" value="1"/>
</dbReference>
<dbReference type="PANTHER" id="PTHR12855:SF10">
    <property type="entry name" value="DNA METHYLTRANSFERASE 1-ASSOCIATED PROTEIN 1"/>
    <property type="match status" value="1"/>
</dbReference>
<proteinExistence type="predicted"/>
<dbReference type="STRING" id="400682.A0A1X7TIZ7"/>
<dbReference type="GO" id="GO:0006338">
    <property type="term" value="P:chromatin remodeling"/>
    <property type="evidence" value="ECO:0007669"/>
    <property type="project" value="InterPro"/>
</dbReference>
<dbReference type="InParanoid" id="A0A1X7TIZ7"/>
<sequence length="228" mass="25539">MLVAELKKIELRKKEREKKQQDLQKLITAAEQNVESRKTQKRSNPKKTKSGGGGMGSSVSTPKLPSEAALVFKTYDKSSGASLRSSKIKFPLTLGQKKTKTIEQVLEELSVELRPMPTEQVCLQFNELRNDILLLLELKAASDVCDFELQSLKHRDEALPFERQLKTPSVDSGTPSQKKSSLQFMEVVSQAAQGRKRRTTVLESALKKRKHSKNVNDCRLLADAALAF</sequence>
<name>A0A1X7TIZ7_AMPQE</name>
<reference evidence="3" key="1">
    <citation type="submission" date="2017-05" db="UniProtKB">
        <authorList>
            <consortium name="EnsemblMetazoa"/>
        </authorList>
    </citation>
    <scope>IDENTIFICATION</scope>
</reference>
<dbReference type="InterPro" id="IPR008468">
    <property type="entry name" value="DMAP1"/>
</dbReference>
<dbReference type="AlphaFoldDB" id="A0A1X7TIZ7"/>
<accession>A0A1X7TIZ7</accession>
<dbReference type="eggNOG" id="KOG2656">
    <property type="taxonomic scope" value="Eukaryota"/>
</dbReference>
<dbReference type="GO" id="GO:0006281">
    <property type="term" value="P:DNA repair"/>
    <property type="evidence" value="ECO:0007669"/>
    <property type="project" value="InterPro"/>
</dbReference>